<dbReference type="Proteomes" id="UP000822476">
    <property type="component" value="Unassembled WGS sequence"/>
</dbReference>
<comment type="caution">
    <text evidence="2">The sequence shown here is derived from an EMBL/GenBank/DDBJ whole genome shotgun (WGS) entry which is preliminary data.</text>
</comment>
<evidence type="ECO:0000313" key="3">
    <source>
        <dbReference type="Proteomes" id="UP000822476"/>
    </source>
</evidence>
<accession>A0A8S9Z4W5</accession>
<name>A0A8S9Z4W5_9TREM</name>
<protein>
    <submittedName>
        <fullName evidence="2">Uncharacterized protein</fullName>
    </submittedName>
</protein>
<evidence type="ECO:0000256" key="1">
    <source>
        <dbReference type="SAM" id="SignalP"/>
    </source>
</evidence>
<evidence type="ECO:0000313" key="2">
    <source>
        <dbReference type="EMBL" id="KAF7261922.1"/>
    </source>
</evidence>
<dbReference type="AlphaFoldDB" id="A0A8S9Z4W5"/>
<keyword evidence="3" id="KW-1185">Reference proteome</keyword>
<feature type="signal peptide" evidence="1">
    <location>
        <begin position="1"/>
        <end position="24"/>
    </location>
</feature>
<feature type="chain" id="PRO_5035764795" evidence="1">
    <location>
        <begin position="25"/>
        <end position="114"/>
    </location>
</feature>
<gene>
    <name evidence="2" type="ORF">EG68_00770</name>
</gene>
<proteinExistence type="predicted"/>
<organism evidence="2 3">
    <name type="scientific">Paragonimus skrjabini miyazakii</name>
    <dbReference type="NCBI Taxonomy" id="59628"/>
    <lineage>
        <taxon>Eukaryota</taxon>
        <taxon>Metazoa</taxon>
        <taxon>Spiralia</taxon>
        <taxon>Lophotrochozoa</taxon>
        <taxon>Platyhelminthes</taxon>
        <taxon>Trematoda</taxon>
        <taxon>Digenea</taxon>
        <taxon>Plagiorchiida</taxon>
        <taxon>Troglotremata</taxon>
        <taxon>Troglotrematidae</taxon>
        <taxon>Paragonimus</taxon>
    </lineage>
</organism>
<dbReference type="OrthoDB" id="10011411at2759"/>
<sequence>MANGIMRWKFSLSIFLLIVAASEARNLTCVVCDGCNIIGMTARNVSGCNWCEKQTLNGIVNRLCAKNDCPNIPKPFDGKFTYYCCQKDYCNESNHVYPTIVIWSLLISFWCHIG</sequence>
<keyword evidence="1" id="KW-0732">Signal</keyword>
<reference evidence="2" key="1">
    <citation type="submission" date="2019-07" db="EMBL/GenBank/DDBJ databases">
        <title>Annotation for the trematode Paragonimus miyazaki's.</title>
        <authorList>
            <person name="Choi Y.-J."/>
        </authorList>
    </citation>
    <scope>NUCLEOTIDE SEQUENCE</scope>
    <source>
        <strain evidence="2">Japan</strain>
    </source>
</reference>
<dbReference type="EMBL" id="JTDE01000222">
    <property type="protein sequence ID" value="KAF7261922.1"/>
    <property type="molecule type" value="Genomic_DNA"/>
</dbReference>